<evidence type="ECO:0000256" key="1">
    <source>
        <dbReference type="ARBA" id="ARBA00004123"/>
    </source>
</evidence>
<dbReference type="SMART" id="SM00292">
    <property type="entry name" value="BRCT"/>
    <property type="match status" value="1"/>
</dbReference>
<evidence type="ECO:0000313" key="6">
    <source>
        <dbReference type="EMBL" id="OBT96566.2"/>
    </source>
</evidence>
<feature type="compositionally biased region" description="Basic and acidic residues" evidence="4">
    <location>
        <begin position="206"/>
        <end position="235"/>
    </location>
</feature>
<feature type="compositionally biased region" description="Polar residues" evidence="4">
    <location>
        <begin position="312"/>
        <end position="322"/>
    </location>
</feature>
<reference evidence="7" key="2">
    <citation type="journal article" date="2018" name="Nat. Commun.">
        <title>Extreme sensitivity to ultraviolet light in the fungal pathogen causing white-nose syndrome of bats.</title>
        <authorList>
            <person name="Palmer J.M."/>
            <person name="Drees K.P."/>
            <person name="Foster J.T."/>
            <person name="Lindner D.L."/>
        </authorList>
    </citation>
    <scope>NUCLEOTIDE SEQUENCE [LARGE SCALE GENOMIC DNA]</scope>
    <source>
        <strain evidence="7">UAMH 10579</strain>
    </source>
</reference>
<feature type="region of interest" description="Disordered" evidence="4">
    <location>
        <begin position="521"/>
        <end position="609"/>
    </location>
</feature>
<feature type="compositionally biased region" description="Basic and acidic residues" evidence="4">
    <location>
        <begin position="524"/>
        <end position="537"/>
    </location>
</feature>
<keyword evidence="7" id="KW-1185">Reference proteome</keyword>
<feature type="compositionally biased region" description="Polar residues" evidence="4">
    <location>
        <begin position="236"/>
        <end position="252"/>
    </location>
</feature>
<feature type="region of interest" description="Disordered" evidence="4">
    <location>
        <begin position="37"/>
        <end position="65"/>
    </location>
</feature>
<dbReference type="STRING" id="342668.A0A1B8GL94"/>
<dbReference type="InterPro" id="IPR001357">
    <property type="entry name" value="BRCT_dom"/>
</dbReference>
<feature type="compositionally biased region" description="Polar residues" evidence="4">
    <location>
        <begin position="1049"/>
        <end position="1058"/>
    </location>
</feature>
<dbReference type="EMBL" id="KV460227">
    <property type="protein sequence ID" value="OBT96566.2"/>
    <property type="molecule type" value="Genomic_DNA"/>
</dbReference>
<feature type="region of interest" description="Disordered" evidence="4">
    <location>
        <begin position="367"/>
        <end position="421"/>
    </location>
</feature>
<feature type="compositionally biased region" description="Basic and acidic residues" evidence="4">
    <location>
        <begin position="183"/>
        <end position="195"/>
    </location>
</feature>
<feature type="region of interest" description="Disordered" evidence="4">
    <location>
        <begin position="1505"/>
        <end position="1531"/>
    </location>
</feature>
<dbReference type="RefSeq" id="XP_018130299.2">
    <property type="nucleotide sequence ID" value="XM_018274771.2"/>
</dbReference>
<feature type="compositionally biased region" description="Acidic residues" evidence="4">
    <location>
        <begin position="589"/>
        <end position="598"/>
    </location>
</feature>
<organism evidence="6 7">
    <name type="scientific">Pseudogymnoascus verrucosus</name>
    <dbReference type="NCBI Taxonomy" id="342668"/>
    <lineage>
        <taxon>Eukaryota</taxon>
        <taxon>Fungi</taxon>
        <taxon>Dikarya</taxon>
        <taxon>Ascomycota</taxon>
        <taxon>Pezizomycotina</taxon>
        <taxon>Leotiomycetes</taxon>
        <taxon>Thelebolales</taxon>
        <taxon>Thelebolaceae</taxon>
        <taxon>Pseudogymnoascus</taxon>
    </lineage>
</organism>
<keyword evidence="2" id="KW-0227">DNA damage</keyword>
<feature type="compositionally biased region" description="Low complexity" evidence="4">
    <location>
        <begin position="1003"/>
        <end position="1016"/>
    </location>
</feature>
<dbReference type="GeneID" id="28838692"/>
<dbReference type="CDD" id="cd17745">
    <property type="entry name" value="BRCT_p53bp1_rpt1"/>
    <property type="match status" value="1"/>
</dbReference>
<feature type="compositionally biased region" description="Polar residues" evidence="4">
    <location>
        <begin position="880"/>
        <end position="890"/>
    </location>
</feature>
<keyword evidence="3" id="KW-0539">Nucleus</keyword>
<dbReference type="GO" id="GO:0005634">
    <property type="term" value="C:nucleus"/>
    <property type="evidence" value="ECO:0007669"/>
    <property type="project" value="UniProtKB-SubCell"/>
</dbReference>
<sequence length="1555" mass="168730">MNFISRLQRQTDQEAQNEVDAIDTPSDRILSRSLRVCKSSPRRKGGTDHSHFPRSMAATTSKAGDPCFSTSQPLALWQDGPLHVTAGSESLDTQLIRNLQEKHLLDDSQVAFLSVAVPTVPRLEHVFSQPSQVLVDREPAIDGQSGGREDTRTSDIVDFGSLLETQARRASTAGNEDGQDETSLNRDRPNKEELHRKKGEPVSITTDKDKALNRRDDKHQPRRAESHRSGEKSNDSKQSPRTYTQRSATSTTKHGKSLNRPTKHSMDDWQPSDANLGEPDGSPTQKNNSLAYGDMHMPSSSPVPGHDDELPLQTNLDPTASARSYDENEAGGVRFSFTTSKVHAPINRESSIGIDEGFTVHEAPMQLEPETPAPPENPFAKSKPPLQGTQLFNNTQSSPVDPHVLESGSSRPSPGMFGFGVQSSRNRVLSSVTDRFQQASYHPPGDLSSPLLHHAKSSATNRSRDNEAAGHGHRLLDFTSPLYHHGSKTPASVSYRGHIPVTHETPVQRTSKSFQHRAISFKGSEPHEYVSREESQQRRLQKQAQAEADSDSEEDSFEREQAIRAKQRKMREDAAKELAQVSVTRAPKEEEEEEEEVEVPATGQKRRSVSQEYVAQCYGADARDTQTSTQIRVSIKTDENDQGDTQADTQAEMTIVDSQIPIAAPVDSPSPSDRSSRLEKGPIPSNGGFNLTNQSNTPSTDPKPQENEVLPPLPALGNNSDTESAHRESSMSPKTRVPRTSSGRFGKSGLPQTPGRLSQVVAMPASTVEDMVPETSPAKSDYKLFDMDDSPEPSLVSIGGLGFTQDDPEYDAIASPIRDLAMKRGVKVGLAKAVKSNMAASKNVAISKKSRVVFSGESAMSSSLPLIPSIKPNLEAPSQKVPSSADNLQSADVDAADSSPVRPAARRAARKARQSSGVMFDTKQVPRESQGSEDDVVMVTAQKLVSPIRQSIETGGNALTDETELLPCPFYSADKQCNMKDHQAYYHDEEIRQMYLRKHRPTAPITSSGIASSTGSKDSVSLPSTQHSGMAGEISSHLPTAANLKSSENISTHATPNGSNLRRSTSSSLSELPSEYDNDEFFTAVMETSNTRGREGSSKSTDTSADTSGNGTPARESAESMPPPTVRRKLSFPQGPLTASQTKSRNEVLHSSKAVEAAGKAKLGAKSSRSNSRASRSTISTTDLSEDDSSIVVERTPARPQRPARSTRRASINYDTESDSSKSSSPDILTKGPPTVPKATHLQKVTNPTLFANMAFAISYKGDTAQDISDRTAVTRLIKSHGGRLLDGFNDLFTDGPTSLLTTPSTATKQPLPPLKHKQKQIGELALAPGAQDLGFVAFIGDHYTRKSKFVQALALGLPCLSGRWVTTCVARGRIVPFLPFLLAAGESSYLGGAVRSRLLAPYDPSTARFEETFARREKLLGGKRVIFLMGRGKAEERKKAYLFLTRALGAGEVRRVASVKEAREVVEKGGGWDLVYVDDDRKVAGAEAEILGVVEATAKAKGKAKGKAGKRKRGEEVEDEKAGSEQGGERKKVRVVGDEFVVQSLILGCLMDEE</sequence>
<evidence type="ECO:0000256" key="3">
    <source>
        <dbReference type="ARBA" id="ARBA00023242"/>
    </source>
</evidence>
<feature type="compositionally biased region" description="Low complexity" evidence="4">
    <location>
        <begin position="1098"/>
        <end position="1108"/>
    </location>
</feature>
<feature type="compositionally biased region" description="Basic residues" evidence="4">
    <location>
        <begin position="253"/>
        <end position="263"/>
    </location>
</feature>
<dbReference type="GO" id="GO:0045944">
    <property type="term" value="P:positive regulation of transcription by RNA polymerase II"/>
    <property type="evidence" value="ECO:0007669"/>
    <property type="project" value="TreeGrafter"/>
</dbReference>
<feature type="compositionally biased region" description="Basic and acidic residues" evidence="4">
    <location>
        <begin position="1521"/>
        <end position="1531"/>
    </location>
</feature>
<feature type="region of interest" description="Disordered" evidence="4">
    <location>
        <begin position="1088"/>
        <end position="1240"/>
    </location>
</feature>
<comment type="subcellular location">
    <subcellularLocation>
        <location evidence="1">Nucleus</location>
    </subcellularLocation>
</comment>
<name>A0A1B8GL94_9PEZI</name>
<feature type="compositionally biased region" description="Polar residues" evidence="4">
    <location>
        <begin position="387"/>
        <end position="399"/>
    </location>
</feature>
<feature type="compositionally biased region" description="Acidic residues" evidence="4">
    <location>
        <begin position="548"/>
        <end position="557"/>
    </location>
</feature>
<feature type="compositionally biased region" description="Basic residues" evidence="4">
    <location>
        <begin position="904"/>
        <end position="913"/>
    </location>
</feature>
<feature type="compositionally biased region" description="Polar residues" evidence="4">
    <location>
        <begin position="1017"/>
        <end position="1028"/>
    </location>
</feature>
<evidence type="ECO:0000259" key="5">
    <source>
        <dbReference type="PROSITE" id="PS50172"/>
    </source>
</evidence>
<dbReference type="PANTHER" id="PTHR15321:SF3">
    <property type="entry name" value="TP53-BINDING PROTEIN 1"/>
    <property type="match status" value="1"/>
</dbReference>
<dbReference type="PROSITE" id="PS50172">
    <property type="entry name" value="BRCT"/>
    <property type="match status" value="1"/>
</dbReference>
<feature type="compositionally biased region" description="Polar residues" evidence="4">
    <location>
        <begin position="687"/>
        <end position="702"/>
    </location>
</feature>
<feature type="region of interest" description="Disordered" evidence="4">
    <location>
        <begin position="1049"/>
        <end position="1075"/>
    </location>
</feature>
<evidence type="ECO:0000256" key="2">
    <source>
        <dbReference type="ARBA" id="ARBA00022763"/>
    </source>
</evidence>
<feature type="region of interest" description="Disordered" evidence="4">
    <location>
        <begin position="1003"/>
        <end position="1032"/>
    </location>
</feature>
<feature type="region of interest" description="Disordered" evidence="4">
    <location>
        <begin position="875"/>
        <end position="934"/>
    </location>
</feature>
<feature type="region of interest" description="Disordered" evidence="4">
    <location>
        <begin position="137"/>
        <end position="327"/>
    </location>
</feature>
<feature type="compositionally biased region" description="Low complexity" evidence="4">
    <location>
        <begin position="1154"/>
        <end position="1182"/>
    </location>
</feature>
<feature type="domain" description="BRCT" evidence="5">
    <location>
        <begin position="1246"/>
        <end position="1383"/>
    </location>
</feature>
<accession>A0A1B8GL94</accession>
<feature type="region of interest" description="Disordered" evidence="4">
    <location>
        <begin position="624"/>
        <end position="788"/>
    </location>
</feature>
<proteinExistence type="predicted"/>
<dbReference type="Proteomes" id="UP000091956">
    <property type="component" value="Unassembled WGS sequence"/>
</dbReference>
<feature type="compositionally biased region" description="Low complexity" evidence="4">
    <location>
        <begin position="1059"/>
        <end position="1073"/>
    </location>
</feature>
<dbReference type="Gene3D" id="3.40.50.10190">
    <property type="entry name" value="BRCT domain"/>
    <property type="match status" value="1"/>
</dbReference>
<dbReference type="InterPro" id="IPR047252">
    <property type="entry name" value="TP53BP1-like"/>
</dbReference>
<protein>
    <recommendedName>
        <fullName evidence="5">BRCT domain-containing protein</fullName>
    </recommendedName>
</protein>
<gene>
    <name evidence="6" type="ORF">VE01_05306</name>
</gene>
<dbReference type="PANTHER" id="PTHR15321">
    <property type="entry name" value="TUMOR SUPPRESSOR P53-BINDING PROTEIN 1"/>
    <property type="match status" value="1"/>
</dbReference>
<feature type="compositionally biased region" description="Polar residues" evidence="4">
    <location>
        <begin position="730"/>
        <end position="743"/>
    </location>
</feature>
<evidence type="ECO:0000256" key="4">
    <source>
        <dbReference type="SAM" id="MobiDB-lite"/>
    </source>
</evidence>
<dbReference type="GO" id="GO:0000077">
    <property type="term" value="P:DNA damage checkpoint signaling"/>
    <property type="evidence" value="ECO:0007669"/>
    <property type="project" value="TreeGrafter"/>
</dbReference>
<dbReference type="SUPFAM" id="SSF52113">
    <property type="entry name" value="BRCT domain"/>
    <property type="match status" value="1"/>
</dbReference>
<reference evidence="6 7" key="1">
    <citation type="submission" date="2016-03" db="EMBL/GenBank/DDBJ databases">
        <title>Comparative genomics of Pseudogymnoascus destructans, the fungus causing white-nose syndrome of bats.</title>
        <authorList>
            <person name="Palmer J.M."/>
            <person name="Drees K.P."/>
            <person name="Foster J.T."/>
            <person name="Lindner D.L."/>
        </authorList>
    </citation>
    <scope>NUCLEOTIDE SEQUENCE [LARGE SCALE GENOMIC DNA]</scope>
    <source>
        <strain evidence="6 7">UAMH 10579</strain>
    </source>
</reference>
<dbReference type="InterPro" id="IPR036420">
    <property type="entry name" value="BRCT_dom_sf"/>
</dbReference>
<dbReference type="InterPro" id="IPR047249">
    <property type="entry name" value="BRCT_p53bp1-like_rpt1"/>
</dbReference>
<dbReference type="GO" id="GO:0042393">
    <property type="term" value="F:histone binding"/>
    <property type="evidence" value="ECO:0007669"/>
    <property type="project" value="TreeGrafter"/>
</dbReference>
<feature type="compositionally biased region" description="Polar residues" evidence="4">
    <location>
        <begin position="643"/>
        <end position="652"/>
    </location>
</feature>
<evidence type="ECO:0000313" key="7">
    <source>
        <dbReference type="Proteomes" id="UP000091956"/>
    </source>
</evidence>